<evidence type="ECO:0000313" key="1">
    <source>
        <dbReference type="EMBL" id="ATB27040.1"/>
    </source>
</evidence>
<organism evidence="1 2">
    <name type="scientific">Melittangium boletus DSM 14713</name>
    <dbReference type="NCBI Taxonomy" id="1294270"/>
    <lineage>
        <taxon>Bacteria</taxon>
        <taxon>Pseudomonadati</taxon>
        <taxon>Myxococcota</taxon>
        <taxon>Myxococcia</taxon>
        <taxon>Myxococcales</taxon>
        <taxon>Cystobacterineae</taxon>
        <taxon>Archangiaceae</taxon>
        <taxon>Melittangium</taxon>
    </lineage>
</organism>
<evidence type="ECO:0000313" key="2">
    <source>
        <dbReference type="Proteomes" id="UP000217289"/>
    </source>
</evidence>
<dbReference type="OrthoDB" id="5380397at2"/>
<dbReference type="AlphaFoldDB" id="A0A250I766"/>
<dbReference type="SUPFAM" id="SSF55486">
    <property type="entry name" value="Metalloproteases ('zincins'), catalytic domain"/>
    <property type="match status" value="1"/>
</dbReference>
<gene>
    <name evidence="1" type="ORF">MEBOL_000475</name>
</gene>
<sequence length="300" mass="34076">MRVDGGRGRVRWLALGLSLCLVGCAGPRWAAAEARLSDAWASPTGHYRIEYSPEDASDIPRVRRAADEALPRLERWGALREPVTIRVMPDHASLEAAARQRGLEWLRAWSRYDEVFLQAPSTWGAASASPAQLTELLLHELTHSVMYQLASDRFGWSRKQIPLWFREGMASYTAEQAYRWVSLEEIARYLERHPGSDLLRATPEMYRDESNLVYGMAHHAFAFLSRRYGDEAVRGVLREMRDGTEFPPAFERAIGISVEAFTRDFTHYVRWRGFRGGRLLLQDARPLGDHPGASGEPEPP</sequence>
<dbReference type="EMBL" id="CP022163">
    <property type="protein sequence ID" value="ATB27040.1"/>
    <property type="molecule type" value="Genomic_DNA"/>
</dbReference>
<dbReference type="KEGG" id="mbd:MEBOL_000475"/>
<accession>A0A250I766</accession>
<keyword evidence="2" id="KW-1185">Reference proteome</keyword>
<evidence type="ECO:0008006" key="3">
    <source>
        <dbReference type="Google" id="ProtNLM"/>
    </source>
</evidence>
<reference evidence="1 2" key="1">
    <citation type="submission" date="2017-06" db="EMBL/GenBank/DDBJ databases">
        <authorList>
            <person name="Kim H.J."/>
            <person name="Triplett B.A."/>
        </authorList>
    </citation>
    <scope>NUCLEOTIDE SEQUENCE [LARGE SCALE GENOMIC DNA]</scope>
    <source>
        <strain evidence="1 2">DSM 14713</strain>
    </source>
</reference>
<proteinExistence type="predicted"/>
<name>A0A250I766_9BACT</name>
<protein>
    <recommendedName>
        <fullName evidence="3">Peptidase MA-like domain-containing protein</fullName>
    </recommendedName>
</protein>
<dbReference type="Proteomes" id="UP000217289">
    <property type="component" value="Chromosome"/>
</dbReference>